<dbReference type="RefSeq" id="WP_266117205.1">
    <property type="nucleotide sequence ID" value="NZ_JANIDY010000004.1"/>
</dbReference>
<comment type="caution">
    <text evidence="1">The sequence shown here is derived from an EMBL/GenBank/DDBJ whole genome shotgun (WGS) entry which is preliminary data.</text>
</comment>
<evidence type="ECO:0000313" key="2">
    <source>
        <dbReference type="Proteomes" id="UP001165576"/>
    </source>
</evidence>
<dbReference type="InterPro" id="IPR013382">
    <property type="entry name" value="CRISPR-assoc_prot_Cse2"/>
</dbReference>
<dbReference type="NCBIfam" id="TIGR02548">
    <property type="entry name" value="casB_cse2"/>
    <property type="match status" value="1"/>
</dbReference>
<evidence type="ECO:0000313" key="1">
    <source>
        <dbReference type="EMBL" id="MCX5618695.1"/>
    </source>
</evidence>
<reference evidence="1" key="1">
    <citation type="submission" date="2022-07" db="EMBL/GenBank/DDBJ databases">
        <title>Bombella genomes.</title>
        <authorList>
            <person name="Harer L."/>
            <person name="Styblova S."/>
            <person name="Ehrmann M."/>
        </authorList>
    </citation>
    <scope>NUCLEOTIDE SEQUENCE</scope>
    <source>
        <strain evidence="1">TMW 2.2543</strain>
    </source>
</reference>
<sequence length="185" mass="21017">MSEPQDKGAKVLAWWRTNLAARTQIQPDKETEEGRREAQVAQKQAQTAARALSAKLRRGTYPAILFEPQVQNLLHQIQPKGDALKRFCQLLNVLGEVREYDHASLAKRLKGGDKEPLLSHLRFKQLMTAEDDELATLLRRAVAVAGNRCNVAMLARDMLAWNDQTRAHWCLEYFGVGERRIKAES</sequence>
<proteinExistence type="predicted"/>
<protein>
    <submittedName>
        <fullName evidence="1">Type I-E CRISPR-associated protein Cse2/CasB</fullName>
    </submittedName>
</protein>
<dbReference type="InterPro" id="IPR038287">
    <property type="entry name" value="Cse2_sf"/>
</dbReference>
<keyword evidence="2" id="KW-1185">Reference proteome</keyword>
<accession>A0ABT3WHW1</accession>
<name>A0ABT3WHW1_9PROT</name>
<organism evidence="1 2">
    <name type="scientific">Bombella pluederhausensis</name>
    <dbReference type="NCBI Taxonomy" id="2967336"/>
    <lineage>
        <taxon>Bacteria</taxon>
        <taxon>Pseudomonadati</taxon>
        <taxon>Pseudomonadota</taxon>
        <taxon>Alphaproteobacteria</taxon>
        <taxon>Acetobacterales</taxon>
        <taxon>Acetobacteraceae</taxon>
        <taxon>Bombella</taxon>
    </lineage>
</organism>
<dbReference type="EMBL" id="JANIDY010000004">
    <property type="protein sequence ID" value="MCX5618695.1"/>
    <property type="molecule type" value="Genomic_DNA"/>
</dbReference>
<dbReference type="Gene3D" id="1.10.520.40">
    <property type="entry name" value="CRISPR-associated protein Cse2"/>
    <property type="match status" value="1"/>
</dbReference>
<gene>
    <name evidence="1" type="primary">casB</name>
    <name evidence="1" type="ORF">NQF86_08485</name>
</gene>
<dbReference type="Proteomes" id="UP001165576">
    <property type="component" value="Unassembled WGS sequence"/>
</dbReference>